<protein>
    <submittedName>
        <fullName evidence="2">ORF162</fullName>
    </submittedName>
</protein>
<sequence>MLALNASVTISSLAQTMPQPPGPCMKRQLRGLFIIMTSQSFCSTIMLTLIWTRAGVTRMGRNLDSQLT</sequence>
<proteinExistence type="predicted"/>
<keyword evidence="1" id="KW-0812">Transmembrane</keyword>
<dbReference type="EMBL" id="MF768985">
    <property type="protein sequence ID" value="ATU84027.1"/>
    <property type="molecule type" value="Genomic_DNA"/>
</dbReference>
<reference evidence="2" key="1">
    <citation type="journal article" date="2018" name="Aquaculture">
        <title>Complete genome sequence of a white spot syndrome virus associated with a disease incursion in Australia.</title>
        <authorList>
            <person name="Oakey J."/>
            <person name="Smith C.S."/>
        </authorList>
    </citation>
    <scope>NUCLEOTIDE SEQUENCE [LARGE SCALE GENOMIC DNA]</scope>
    <source>
        <strain evidence="2">WSSV-AU</strain>
    </source>
</reference>
<keyword evidence="1" id="KW-1133">Transmembrane helix</keyword>
<keyword evidence="1" id="KW-0472">Membrane</keyword>
<feature type="transmembrane region" description="Helical" evidence="1">
    <location>
        <begin position="30"/>
        <end position="51"/>
    </location>
</feature>
<name>A0A2D3I6K4_9VIRU</name>
<organism evidence="2">
    <name type="scientific">White spot syndrome virus</name>
    <dbReference type="NCBI Taxonomy" id="342409"/>
    <lineage>
        <taxon>Viruses</taxon>
        <taxon>Viruses incertae sedis</taxon>
        <taxon>Naldaviricetes</taxon>
        <taxon>Nimaviridae</taxon>
        <taxon>Whispovirus</taxon>
    </lineage>
</organism>
<evidence type="ECO:0000313" key="2">
    <source>
        <dbReference type="EMBL" id="ATU84027.1"/>
    </source>
</evidence>
<dbReference type="Proteomes" id="UP000267516">
    <property type="component" value="Segment"/>
</dbReference>
<evidence type="ECO:0000256" key="1">
    <source>
        <dbReference type="SAM" id="Phobius"/>
    </source>
</evidence>
<accession>A0A2D3I6K4</accession>